<reference evidence="3" key="1">
    <citation type="journal article" date="2019" name="Int. J. Syst. Evol. Microbiol.">
        <title>The Global Catalogue of Microorganisms (GCM) 10K type strain sequencing project: providing services to taxonomists for standard genome sequencing and annotation.</title>
        <authorList>
            <consortium name="The Broad Institute Genomics Platform"/>
            <consortium name="The Broad Institute Genome Sequencing Center for Infectious Disease"/>
            <person name="Wu L."/>
            <person name="Ma J."/>
        </authorList>
    </citation>
    <scope>NUCLEOTIDE SEQUENCE [LARGE SCALE GENOMIC DNA]</scope>
    <source>
        <strain evidence="3">JCM 11496</strain>
    </source>
</reference>
<dbReference type="EMBL" id="JBHUGA010000060">
    <property type="protein sequence ID" value="MFD1847665.1"/>
    <property type="molecule type" value="Genomic_DNA"/>
</dbReference>
<comment type="caution">
    <text evidence="2">The sequence shown here is derived from an EMBL/GenBank/DDBJ whole genome shotgun (WGS) entry which is preliminary data.</text>
</comment>
<organism evidence="2 3">
    <name type="scientific">Arthrobacter flavus</name>
    <dbReference type="NCBI Taxonomy" id="95172"/>
    <lineage>
        <taxon>Bacteria</taxon>
        <taxon>Bacillati</taxon>
        <taxon>Actinomycetota</taxon>
        <taxon>Actinomycetes</taxon>
        <taxon>Micrococcales</taxon>
        <taxon>Micrococcaceae</taxon>
        <taxon>Arthrobacter</taxon>
    </lineage>
</organism>
<feature type="domain" description="DinB-like" evidence="1">
    <location>
        <begin position="31"/>
        <end position="193"/>
    </location>
</feature>
<keyword evidence="3" id="KW-1185">Reference proteome</keyword>
<evidence type="ECO:0000313" key="3">
    <source>
        <dbReference type="Proteomes" id="UP001597307"/>
    </source>
</evidence>
<protein>
    <submittedName>
        <fullName evidence="2">DinB family protein</fullName>
    </submittedName>
</protein>
<sequence length="210" mass="22934">MAPKYSLIRSVAVLNSPYSDGMDLIKELTDQLRWHWDHQARPRLASLTDAEYFWEPVGGCWSVRPRGTGAADLQVGSGALTIDFTYPEPVPAPVTTIAWRMGHLMVGVLGARVGSHFGGEPIDYETFDYPGTAAEALKRLDGLYEQWSAGVAGLDPAALDRAVGPAEHDFAAAPMGALILHVNREMIHHLAEIALLRDLYVWRTKPGSAS</sequence>
<dbReference type="Proteomes" id="UP001597307">
    <property type="component" value="Unassembled WGS sequence"/>
</dbReference>
<dbReference type="InterPro" id="IPR024775">
    <property type="entry name" value="DinB-like"/>
</dbReference>
<evidence type="ECO:0000259" key="1">
    <source>
        <dbReference type="Pfam" id="PF12867"/>
    </source>
</evidence>
<gene>
    <name evidence="2" type="ORF">ACFSFX_13810</name>
</gene>
<proteinExistence type="predicted"/>
<dbReference type="InterPro" id="IPR034660">
    <property type="entry name" value="DinB/YfiT-like"/>
</dbReference>
<name>A0ABW4QAC8_9MICC</name>
<accession>A0ABW4QAC8</accession>
<dbReference type="RefSeq" id="WP_343880729.1">
    <property type="nucleotide sequence ID" value="NZ_BAAAIJ010000051.1"/>
</dbReference>
<dbReference type="SUPFAM" id="SSF109854">
    <property type="entry name" value="DinB/YfiT-like putative metalloenzymes"/>
    <property type="match status" value="1"/>
</dbReference>
<dbReference type="Gene3D" id="1.20.120.450">
    <property type="entry name" value="dinb family like domain"/>
    <property type="match status" value="1"/>
</dbReference>
<dbReference type="Pfam" id="PF12867">
    <property type="entry name" value="DinB_2"/>
    <property type="match status" value="1"/>
</dbReference>
<evidence type="ECO:0000313" key="2">
    <source>
        <dbReference type="EMBL" id="MFD1847665.1"/>
    </source>
</evidence>